<feature type="non-terminal residue" evidence="1">
    <location>
        <position position="84"/>
    </location>
</feature>
<evidence type="ECO:0000313" key="1">
    <source>
        <dbReference type="EMBL" id="MCI57162.1"/>
    </source>
</evidence>
<sequence>MFLVAIREEGLFICSRRFYEETLVREVALAKCVSCEDAFLRGHARNGLYLPCESLGFPPRNLWHAKFEEESSLKITMTPSRNAK</sequence>
<name>A0A392T8L2_9FABA</name>
<reference evidence="1 2" key="1">
    <citation type="journal article" date="2018" name="Front. Plant Sci.">
        <title>Red Clover (Trifolium pratense) and Zigzag Clover (T. medium) - A Picture of Genomic Similarities and Differences.</title>
        <authorList>
            <person name="Dluhosova J."/>
            <person name="Istvanek J."/>
            <person name="Nedelnik J."/>
            <person name="Repkova J."/>
        </authorList>
    </citation>
    <scope>NUCLEOTIDE SEQUENCE [LARGE SCALE GENOMIC DNA]</scope>
    <source>
        <strain evidence="2">cv. 10/8</strain>
        <tissue evidence="1">Leaf</tissue>
    </source>
</reference>
<organism evidence="1 2">
    <name type="scientific">Trifolium medium</name>
    <dbReference type="NCBI Taxonomy" id="97028"/>
    <lineage>
        <taxon>Eukaryota</taxon>
        <taxon>Viridiplantae</taxon>
        <taxon>Streptophyta</taxon>
        <taxon>Embryophyta</taxon>
        <taxon>Tracheophyta</taxon>
        <taxon>Spermatophyta</taxon>
        <taxon>Magnoliopsida</taxon>
        <taxon>eudicotyledons</taxon>
        <taxon>Gunneridae</taxon>
        <taxon>Pentapetalae</taxon>
        <taxon>rosids</taxon>
        <taxon>fabids</taxon>
        <taxon>Fabales</taxon>
        <taxon>Fabaceae</taxon>
        <taxon>Papilionoideae</taxon>
        <taxon>50 kb inversion clade</taxon>
        <taxon>NPAAA clade</taxon>
        <taxon>Hologalegina</taxon>
        <taxon>IRL clade</taxon>
        <taxon>Trifolieae</taxon>
        <taxon>Trifolium</taxon>
    </lineage>
</organism>
<dbReference type="Proteomes" id="UP000265520">
    <property type="component" value="Unassembled WGS sequence"/>
</dbReference>
<proteinExistence type="predicted"/>
<dbReference type="AlphaFoldDB" id="A0A392T8L2"/>
<accession>A0A392T8L2</accession>
<comment type="caution">
    <text evidence="1">The sequence shown here is derived from an EMBL/GenBank/DDBJ whole genome shotgun (WGS) entry which is preliminary data.</text>
</comment>
<dbReference type="EMBL" id="LXQA010524384">
    <property type="protein sequence ID" value="MCI57162.1"/>
    <property type="molecule type" value="Genomic_DNA"/>
</dbReference>
<protein>
    <submittedName>
        <fullName evidence="1">Uncharacterized protein</fullName>
    </submittedName>
</protein>
<keyword evidence="2" id="KW-1185">Reference proteome</keyword>
<evidence type="ECO:0000313" key="2">
    <source>
        <dbReference type="Proteomes" id="UP000265520"/>
    </source>
</evidence>